<evidence type="ECO:0000313" key="3">
    <source>
        <dbReference type="Proteomes" id="UP000225706"/>
    </source>
</evidence>
<dbReference type="GO" id="GO:0003676">
    <property type="term" value="F:nucleic acid binding"/>
    <property type="evidence" value="ECO:0007669"/>
    <property type="project" value="InterPro"/>
</dbReference>
<organism evidence="2 3">
    <name type="scientific">Stylophora pistillata</name>
    <name type="common">Smooth cauliflower coral</name>
    <dbReference type="NCBI Taxonomy" id="50429"/>
    <lineage>
        <taxon>Eukaryota</taxon>
        <taxon>Metazoa</taxon>
        <taxon>Cnidaria</taxon>
        <taxon>Anthozoa</taxon>
        <taxon>Hexacorallia</taxon>
        <taxon>Scleractinia</taxon>
        <taxon>Astrocoeniina</taxon>
        <taxon>Pocilloporidae</taxon>
        <taxon>Stylophora</taxon>
    </lineage>
</organism>
<feature type="domain" description="Integrase catalytic" evidence="1">
    <location>
        <begin position="228"/>
        <end position="344"/>
    </location>
</feature>
<dbReference type="STRING" id="50429.A0A2B4R5G5"/>
<sequence>MAERLRPFGTSLEYVLSEFRDILKGIGILPEGKYHIQLKPDAKLVQHPPRAAPEKRKATYKEELDRLCNSAVIEPVQGHTDWINSVVPVSKPDGSVRLCLDPKDLNKSIKRNQYCTKTIDEVSAELHGGKYFKLVDAKSDYWMVELDYESSLLTAFNTYTPWGKHKLLRLPFGLKVSADVFQERLNVVLKEVKGITGCIEDILMRGVDSKDNDVNLLQLLERARMNGIKFNPKKLQFKTTKYNFSERLSRQRLTWFKLVVADYFSKFPVVKKLTNQTAGHEISLLKTKFAEYRIPAMVYTDQGTQFVSQDFRQFVMQYRFEVQHSSPRYPQSNEFIEAMVKVVNGTMEKTEESSSDPHLAMLIYRATPVRPGQLSPGEMLSQRKYRALLPIHQRLHPNLEASREAQIAQKQAQREDYHRTAKKIQNVQQFQSVRFQLDPKKLIWQKAR</sequence>
<dbReference type="OrthoDB" id="5984795at2759"/>
<dbReference type="InterPro" id="IPR000477">
    <property type="entry name" value="RT_dom"/>
</dbReference>
<dbReference type="EMBL" id="LSMT01001398">
    <property type="protein sequence ID" value="PFX12396.1"/>
    <property type="molecule type" value="Genomic_DNA"/>
</dbReference>
<dbReference type="PROSITE" id="PS50994">
    <property type="entry name" value="INTEGRASE"/>
    <property type="match status" value="1"/>
</dbReference>
<dbReference type="InterPro" id="IPR050951">
    <property type="entry name" value="Retrovirus_Pol_polyprotein"/>
</dbReference>
<protein>
    <submittedName>
        <fullName evidence="2">Uncharacterized protein K02A2.6</fullName>
    </submittedName>
</protein>
<dbReference type="SUPFAM" id="SSF56672">
    <property type="entry name" value="DNA/RNA polymerases"/>
    <property type="match status" value="1"/>
</dbReference>
<reference evidence="3" key="1">
    <citation type="journal article" date="2017" name="bioRxiv">
        <title>Comparative analysis of the genomes of Stylophora pistillata and Acropora digitifera provides evidence for extensive differences between species of corals.</title>
        <authorList>
            <person name="Voolstra C.R."/>
            <person name="Li Y."/>
            <person name="Liew Y.J."/>
            <person name="Baumgarten S."/>
            <person name="Zoccola D."/>
            <person name="Flot J.-F."/>
            <person name="Tambutte S."/>
            <person name="Allemand D."/>
            <person name="Aranda M."/>
        </authorList>
    </citation>
    <scope>NUCLEOTIDE SEQUENCE [LARGE SCALE GENOMIC DNA]</scope>
</reference>
<accession>A0A2B4R5G5</accession>
<dbReference type="AlphaFoldDB" id="A0A2B4R5G5"/>
<dbReference type="Pfam" id="PF00078">
    <property type="entry name" value="RVT_1"/>
    <property type="match status" value="1"/>
</dbReference>
<dbReference type="SUPFAM" id="SSF53098">
    <property type="entry name" value="Ribonuclease H-like"/>
    <property type="match status" value="1"/>
</dbReference>
<dbReference type="InterPro" id="IPR043128">
    <property type="entry name" value="Rev_trsase/Diguanyl_cyclase"/>
</dbReference>
<dbReference type="Gene3D" id="3.30.420.10">
    <property type="entry name" value="Ribonuclease H-like superfamily/Ribonuclease H"/>
    <property type="match status" value="1"/>
</dbReference>
<dbReference type="PANTHER" id="PTHR37984">
    <property type="entry name" value="PROTEIN CBG26694"/>
    <property type="match status" value="1"/>
</dbReference>
<dbReference type="Proteomes" id="UP000225706">
    <property type="component" value="Unassembled WGS sequence"/>
</dbReference>
<proteinExistence type="predicted"/>
<dbReference type="InterPro" id="IPR012337">
    <property type="entry name" value="RNaseH-like_sf"/>
</dbReference>
<dbReference type="InterPro" id="IPR036397">
    <property type="entry name" value="RNaseH_sf"/>
</dbReference>
<dbReference type="Pfam" id="PF00665">
    <property type="entry name" value="rve"/>
    <property type="match status" value="1"/>
</dbReference>
<dbReference type="InterPro" id="IPR001584">
    <property type="entry name" value="Integrase_cat-core"/>
</dbReference>
<dbReference type="InterPro" id="IPR043502">
    <property type="entry name" value="DNA/RNA_pol_sf"/>
</dbReference>
<dbReference type="CDD" id="cd01647">
    <property type="entry name" value="RT_LTR"/>
    <property type="match status" value="1"/>
</dbReference>
<evidence type="ECO:0000313" key="2">
    <source>
        <dbReference type="EMBL" id="PFX12396.1"/>
    </source>
</evidence>
<keyword evidence="3" id="KW-1185">Reference proteome</keyword>
<gene>
    <name evidence="2" type="primary">K02A2.6</name>
    <name evidence="2" type="ORF">AWC38_SpisGene23661</name>
</gene>
<evidence type="ECO:0000259" key="1">
    <source>
        <dbReference type="PROSITE" id="PS50994"/>
    </source>
</evidence>
<dbReference type="Gene3D" id="3.10.10.10">
    <property type="entry name" value="HIV Type 1 Reverse Transcriptase, subunit A, domain 1"/>
    <property type="match status" value="1"/>
</dbReference>
<dbReference type="Gene3D" id="3.30.70.270">
    <property type="match status" value="1"/>
</dbReference>
<comment type="caution">
    <text evidence="2">The sequence shown here is derived from an EMBL/GenBank/DDBJ whole genome shotgun (WGS) entry which is preliminary data.</text>
</comment>
<dbReference type="PANTHER" id="PTHR37984:SF8">
    <property type="entry name" value="CCHC-TYPE DOMAIN-CONTAINING PROTEIN"/>
    <property type="match status" value="1"/>
</dbReference>
<dbReference type="GO" id="GO:0015074">
    <property type="term" value="P:DNA integration"/>
    <property type="evidence" value="ECO:0007669"/>
    <property type="project" value="InterPro"/>
</dbReference>
<name>A0A2B4R5G5_STYPI</name>